<dbReference type="PANTHER" id="PTHR11102">
    <property type="entry name" value="SEL-1-LIKE PROTEIN"/>
    <property type="match status" value="1"/>
</dbReference>
<feature type="coiled-coil region" evidence="1">
    <location>
        <begin position="37"/>
        <end position="65"/>
    </location>
</feature>
<accession>F9RYY0</accession>
<protein>
    <recommendedName>
        <fullName evidence="5">Sel1 repeat family protein</fullName>
    </recommendedName>
</protein>
<dbReference type="SUPFAM" id="SSF81901">
    <property type="entry name" value="HCP-like"/>
    <property type="match status" value="1"/>
</dbReference>
<evidence type="ECO:0000256" key="1">
    <source>
        <dbReference type="SAM" id="Coils"/>
    </source>
</evidence>
<dbReference type="AlphaFoldDB" id="F9RYY0"/>
<feature type="compositionally biased region" description="Basic and acidic residues" evidence="2">
    <location>
        <begin position="368"/>
        <end position="377"/>
    </location>
</feature>
<feature type="compositionally biased region" description="Basic and acidic residues" evidence="2">
    <location>
        <begin position="348"/>
        <end position="357"/>
    </location>
</feature>
<dbReference type="OrthoDB" id="6114904at2"/>
<dbReference type="PANTHER" id="PTHR11102:SF160">
    <property type="entry name" value="ERAD-ASSOCIATED E3 UBIQUITIN-PROTEIN LIGASE COMPONENT HRD3"/>
    <property type="match status" value="1"/>
</dbReference>
<organism evidence="3 4">
    <name type="scientific">Vibrio ichthyoenteri ATCC 700023</name>
    <dbReference type="NCBI Taxonomy" id="870968"/>
    <lineage>
        <taxon>Bacteria</taxon>
        <taxon>Pseudomonadati</taxon>
        <taxon>Pseudomonadota</taxon>
        <taxon>Gammaproteobacteria</taxon>
        <taxon>Vibrionales</taxon>
        <taxon>Vibrionaceae</taxon>
        <taxon>Vibrio</taxon>
    </lineage>
</organism>
<dbReference type="EMBL" id="AFWF01000041">
    <property type="protein sequence ID" value="EGU46242.1"/>
    <property type="molecule type" value="Genomic_DNA"/>
</dbReference>
<comment type="caution">
    <text evidence="3">The sequence shown here is derived from an EMBL/GenBank/DDBJ whole genome shotgun (WGS) entry which is preliminary data.</text>
</comment>
<feature type="region of interest" description="Disordered" evidence="2">
    <location>
        <begin position="344"/>
        <end position="397"/>
    </location>
</feature>
<feature type="compositionally biased region" description="Polar residues" evidence="2">
    <location>
        <begin position="378"/>
        <end position="389"/>
    </location>
</feature>
<dbReference type="InterPro" id="IPR050767">
    <property type="entry name" value="Sel1_AlgK"/>
</dbReference>
<dbReference type="SMART" id="SM00671">
    <property type="entry name" value="SEL1"/>
    <property type="match status" value="4"/>
</dbReference>
<evidence type="ECO:0000256" key="2">
    <source>
        <dbReference type="SAM" id="MobiDB-lite"/>
    </source>
</evidence>
<keyword evidence="1" id="KW-0175">Coiled coil</keyword>
<evidence type="ECO:0000313" key="3">
    <source>
        <dbReference type="EMBL" id="EGU46242.1"/>
    </source>
</evidence>
<dbReference type="InterPro" id="IPR011990">
    <property type="entry name" value="TPR-like_helical_dom_sf"/>
</dbReference>
<dbReference type="Gene3D" id="1.25.40.10">
    <property type="entry name" value="Tetratricopeptide repeat domain"/>
    <property type="match status" value="2"/>
</dbReference>
<proteinExistence type="predicted"/>
<dbReference type="Proteomes" id="UP000004605">
    <property type="component" value="Unassembled WGS sequence"/>
</dbReference>
<dbReference type="Pfam" id="PF08238">
    <property type="entry name" value="Sel1"/>
    <property type="match status" value="3"/>
</dbReference>
<keyword evidence="4" id="KW-1185">Reference proteome</keyword>
<dbReference type="RefSeq" id="WP_006711067.1">
    <property type="nucleotide sequence ID" value="NZ_AFWF01000041.1"/>
</dbReference>
<name>F9RYY0_9VIBR</name>
<gene>
    <name evidence="3" type="ORF">VII00023_06882</name>
</gene>
<evidence type="ECO:0008006" key="5">
    <source>
        <dbReference type="Google" id="ProtNLM"/>
    </source>
</evidence>
<reference evidence="3 4" key="1">
    <citation type="journal article" date="2012" name="Int. J. Syst. Evol. Microbiol.">
        <title>Vibrio caribbeanicus sp. nov., isolated from the marine sponge Scleritoderma cyanea.</title>
        <authorList>
            <person name="Hoffmann M."/>
            <person name="Monday S.R."/>
            <person name="Allard M.W."/>
            <person name="Strain E.A."/>
            <person name="Whittaker P."/>
            <person name="Naum M."/>
            <person name="McCarthy P.J."/>
            <person name="Lopez J.V."/>
            <person name="Fischer M."/>
            <person name="Brown E.W."/>
        </authorList>
    </citation>
    <scope>NUCLEOTIDE SEQUENCE [LARGE SCALE GENOMIC DNA]</scope>
    <source>
        <strain evidence="3 4">ATCC 700023</strain>
    </source>
</reference>
<evidence type="ECO:0000313" key="4">
    <source>
        <dbReference type="Proteomes" id="UP000004605"/>
    </source>
</evidence>
<sequence length="397" mass="45170">MNMMGIAIGATGLLLLLLFVWMLALSLRQKRVERERKQRAVAYRKALERDRKQEEEERVRKAENGDLTMILYLAKEAERTNLRKALYWYHKAALQDNVTGMYGIVRLSERMRDDMVLREQAKFWKMAIAASDGDMAAKFQMAEALYYGRGVEQNFEKGFAIMEEAALQQYVPAMLFLGDWMVANANPSPSPIASTEWFREVALLRNNEGRMKLGLNYLNGIGVEPDFDHGCYWLERAAEKGYVPAMYKAGEVWLDHGVSGRCIAYIWLFLAGQIGHEEARILREKVALNLSVDTVVGLQALSKPMLKRILNNKVGKHALIKAFNKLYKRSIDIDKYDLTPELTNSHTASEEQHKEADLAGMAENAAEDSLHDTHEMKSTQPSLDFSQSPMDKPVVKS</sequence>
<dbReference type="InterPro" id="IPR006597">
    <property type="entry name" value="Sel1-like"/>
</dbReference>